<dbReference type="EMBL" id="HBHW01002458">
    <property type="protein sequence ID" value="CAE0034030.1"/>
    <property type="molecule type" value="Transcribed_RNA"/>
</dbReference>
<dbReference type="Gene3D" id="1.25.40.10">
    <property type="entry name" value="Tetratricopeptide repeat domain"/>
    <property type="match status" value="3"/>
</dbReference>
<feature type="repeat" description="PPR" evidence="2">
    <location>
        <begin position="546"/>
        <end position="580"/>
    </location>
</feature>
<reference evidence="4" key="1">
    <citation type="submission" date="2021-01" db="EMBL/GenBank/DDBJ databases">
        <authorList>
            <person name="Corre E."/>
            <person name="Pelletier E."/>
            <person name="Niang G."/>
            <person name="Scheremetjew M."/>
            <person name="Finn R."/>
            <person name="Kale V."/>
            <person name="Holt S."/>
            <person name="Cochrane G."/>
            <person name="Meng A."/>
            <person name="Brown T."/>
            <person name="Cohen L."/>
        </authorList>
    </citation>
    <scope>NUCLEOTIDE SEQUENCE</scope>
    <source>
        <strain evidence="4">CCMP 769</strain>
    </source>
</reference>
<evidence type="ECO:0008006" key="5">
    <source>
        <dbReference type="Google" id="ProtNLM"/>
    </source>
</evidence>
<dbReference type="PROSITE" id="PS51375">
    <property type="entry name" value="PPR"/>
    <property type="match status" value="3"/>
</dbReference>
<protein>
    <recommendedName>
        <fullName evidence="5">Pentacotripeptide-repeat region of PRORP domain-containing protein</fullName>
    </recommendedName>
</protein>
<sequence length="692" mass="79267">MMLSRLRSAWPRPRLVFGNISRGCASWEGGDPAKKRARAERGSRASPIYSVRSGDREKILETARRVMQNDPNVHDALDVLQMLFRNRMIREAEESFEDVLKTFDSGADRRRRKNDITALFGEMLRLYAEIGRESETSRLLRRLKVMGIPTRLEFYMMHLRAALQGRSYVEVRRSYERILEAGFKPPQEAAIAVLKTHLYQGNVPRAHACLRHIKQMKFPPDNHQAKVLTGMIFYLFKLEGNLGKAREYFKKLIDDPERHECISRVVFREMMSLLGCASYWGEAVELFDMMEGRFLIERDASVVRVLVLALSQIEDQERLFEVLKDAARAHLDVQVSNVLLTKLVTDAKGSSAKLRIIYELFLTGGRRRRTSDWYFKQTMRYALNIEDVELSMEIMEASLRAKSTPGYSQTKHLLVVSGRKGMVDEARRAAEVLQQVFRDRNFHTFYWLINACANADQPALSEQYLKEAVDFGLKQKTILWDRVLHVHARRGDFDRVRELLVEMRHMGAALSPQSFCILALGHAQNGDSEGVEQAIADMRAEGFPNNRVSYNTLLKVYTKKRDIEAITECWNAMRKEDIQPDVYTYSTLIAALAYCGRIDQARELLHEVIAVGIKPIPGTFDPVVRVYIAEGRHQEAMEIYQKLRETGVQPDARLYDVLLPKLCESVSPAQMDVFQDTAVELFGAADSDGQPG</sequence>
<dbReference type="InterPro" id="IPR011990">
    <property type="entry name" value="TPR-like_helical_dom_sf"/>
</dbReference>
<organism evidence="4">
    <name type="scientific">Rhodosorus marinus</name>
    <dbReference type="NCBI Taxonomy" id="101924"/>
    <lineage>
        <taxon>Eukaryota</taxon>
        <taxon>Rhodophyta</taxon>
        <taxon>Stylonematophyceae</taxon>
        <taxon>Stylonematales</taxon>
        <taxon>Stylonemataceae</taxon>
        <taxon>Rhodosorus</taxon>
    </lineage>
</organism>
<proteinExistence type="predicted"/>
<evidence type="ECO:0000313" key="4">
    <source>
        <dbReference type="EMBL" id="CAE0034031.1"/>
    </source>
</evidence>
<name>A0A7S2ZAJ6_9RHOD</name>
<dbReference type="AlphaFoldDB" id="A0A7S2ZAJ6"/>
<gene>
    <name evidence="3" type="ORF">RMAR00112_LOCUS1972</name>
    <name evidence="4" type="ORF">RMAR00112_LOCUS1973</name>
</gene>
<dbReference type="Pfam" id="PF01535">
    <property type="entry name" value="PPR"/>
    <property type="match status" value="2"/>
</dbReference>
<feature type="repeat" description="PPR" evidence="2">
    <location>
        <begin position="616"/>
        <end position="650"/>
    </location>
</feature>
<dbReference type="Pfam" id="PF13041">
    <property type="entry name" value="PPR_2"/>
    <property type="match status" value="1"/>
</dbReference>
<evidence type="ECO:0000256" key="2">
    <source>
        <dbReference type="PROSITE-ProRule" id="PRU00708"/>
    </source>
</evidence>
<accession>A0A7S2ZAJ6</accession>
<dbReference type="InterPro" id="IPR002885">
    <property type="entry name" value="PPR_rpt"/>
</dbReference>
<dbReference type="NCBIfam" id="TIGR00756">
    <property type="entry name" value="PPR"/>
    <property type="match status" value="3"/>
</dbReference>
<feature type="repeat" description="PPR" evidence="2">
    <location>
        <begin position="581"/>
        <end position="615"/>
    </location>
</feature>
<evidence type="ECO:0000256" key="1">
    <source>
        <dbReference type="ARBA" id="ARBA00022737"/>
    </source>
</evidence>
<dbReference type="PANTHER" id="PTHR47936">
    <property type="entry name" value="PPR_LONG DOMAIN-CONTAINING PROTEIN"/>
    <property type="match status" value="1"/>
</dbReference>
<dbReference type="SUPFAM" id="SSF48452">
    <property type="entry name" value="TPR-like"/>
    <property type="match status" value="1"/>
</dbReference>
<keyword evidence="1" id="KW-0677">Repeat</keyword>
<dbReference type="Pfam" id="PF13812">
    <property type="entry name" value="PPR_3"/>
    <property type="match status" value="1"/>
</dbReference>
<dbReference type="PANTHER" id="PTHR47936:SF1">
    <property type="entry name" value="PENTATRICOPEPTIDE REPEAT-CONTAINING PROTEIN GUN1, CHLOROPLASTIC"/>
    <property type="match status" value="1"/>
</dbReference>
<dbReference type="EMBL" id="HBHW01002459">
    <property type="protein sequence ID" value="CAE0034031.1"/>
    <property type="molecule type" value="Transcribed_RNA"/>
</dbReference>
<evidence type="ECO:0000313" key="3">
    <source>
        <dbReference type="EMBL" id="CAE0034030.1"/>
    </source>
</evidence>